<evidence type="ECO:0000256" key="7">
    <source>
        <dbReference type="ARBA" id="ARBA00022741"/>
    </source>
</evidence>
<feature type="transmembrane region" description="Helical" evidence="14">
    <location>
        <begin position="424"/>
        <end position="448"/>
    </location>
</feature>
<evidence type="ECO:0000259" key="17">
    <source>
        <dbReference type="Pfam" id="PF13807"/>
    </source>
</evidence>
<dbReference type="EMBL" id="JADMKS010000002">
    <property type="protein sequence ID" value="MBF6636113.1"/>
    <property type="molecule type" value="Genomic_DNA"/>
</dbReference>
<dbReference type="GO" id="GO:0005886">
    <property type="term" value="C:plasma membrane"/>
    <property type="evidence" value="ECO:0007669"/>
    <property type="project" value="UniProtKB-SubCell"/>
</dbReference>
<comment type="catalytic activity">
    <reaction evidence="13">
        <text>L-tyrosyl-[protein] + ATP = O-phospho-L-tyrosyl-[protein] + ADP + H(+)</text>
        <dbReference type="Rhea" id="RHEA:10596"/>
        <dbReference type="Rhea" id="RHEA-COMP:10136"/>
        <dbReference type="Rhea" id="RHEA-COMP:20101"/>
        <dbReference type="ChEBI" id="CHEBI:15378"/>
        <dbReference type="ChEBI" id="CHEBI:30616"/>
        <dbReference type="ChEBI" id="CHEBI:46858"/>
        <dbReference type="ChEBI" id="CHEBI:61978"/>
        <dbReference type="ChEBI" id="CHEBI:456216"/>
    </reaction>
</comment>
<keyword evidence="4" id="KW-0997">Cell inner membrane</keyword>
<evidence type="ECO:0000256" key="12">
    <source>
        <dbReference type="ARBA" id="ARBA00023137"/>
    </source>
</evidence>
<sequence>MSPAPSQKKIVSSSHEISPGRLIGELVDNRRLIICITATITLLTLVYILFATPVYQADAVIQVEQKEGNAILESLNQMLPDSTPQSAPEISLLQSRMILGKTVSDLNLQTVVQQLYFPIFGRGWARMMGHAPGQLAISRLYLPADGSSAPKVILSIIDANHYLISGKTFKTKGRVGELVEDSNISIKVDKIDANPGDEFSVKYISEFDAIDNLQNNYSVSEQGKDSGMLSLVLTGTDNLLLKRILDDITSNYLAQNIDRQAAHDAKSLDFLKVQLPKVRSDLDTAEDKLNQYRQQKDTIDLPMEAKTVLDQIVNVENQLNELTFREAEISQLYTKDHPTYKALLEKKQTLKEEKERLNSKVSTMPDTQQQVLRLSRDVESGRTVYMQLLNRQQELDIAKSSAIGNVRIIDIPLTRPKPVKPKKILLLAMAVVFGGMFAVGFVFIRLMLHKGINSSESLEEHGINVYANIPISEWHLSRLRSSSKYNDVKKTNISKATRGLLALENPADLAIEAIRNLRTSLHFAMIETDNNLIMISGASPGVGKTFISSNLAEVISQIGRKVLLIDADMRRGNLHAIFAQDVGLGLSEILTGKAEIDEAVKIARGSNFDYISRGRIPSNPAEILMSRRLEDLLSWASKHYDYVIIDTPPILAVTEAAIIGQYVDTTLLVARFEENTAKQIEVCINRLAQTGVKVTGCILNGLEKKQGSYYTYGYDNYGIAYSSQKEA</sequence>
<dbReference type="FunFam" id="3.40.50.300:FF:000527">
    <property type="entry name" value="Tyrosine-protein kinase etk"/>
    <property type="match status" value="1"/>
</dbReference>
<dbReference type="Pfam" id="PF13807">
    <property type="entry name" value="GNVR"/>
    <property type="match status" value="1"/>
</dbReference>
<protein>
    <submittedName>
        <fullName evidence="18">Polysaccharide biosynthesis tyrosine autokinase</fullName>
        <ecNumber evidence="18">2.7.10.2</ecNumber>
    </submittedName>
</protein>
<evidence type="ECO:0000256" key="3">
    <source>
        <dbReference type="ARBA" id="ARBA00022475"/>
    </source>
</evidence>
<dbReference type="Pfam" id="PF02706">
    <property type="entry name" value="Wzz"/>
    <property type="match status" value="1"/>
</dbReference>
<dbReference type="GO" id="GO:0004715">
    <property type="term" value="F:non-membrane spanning protein tyrosine kinase activity"/>
    <property type="evidence" value="ECO:0007669"/>
    <property type="project" value="UniProtKB-EC"/>
</dbReference>
<evidence type="ECO:0000313" key="19">
    <source>
        <dbReference type="Proteomes" id="UP000705283"/>
    </source>
</evidence>
<comment type="caution">
    <text evidence="18">The sequence shown here is derived from an EMBL/GenBank/DDBJ whole genome shotgun (WGS) entry which is preliminary data.</text>
</comment>
<dbReference type="GO" id="GO:0005524">
    <property type="term" value="F:ATP binding"/>
    <property type="evidence" value="ECO:0007669"/>
    <property type="project" value="UniProtKB-KW"/>
</dbReference>
<dbReference type="InterPro" id="IPR032807">
    <property type="entry name" value="GNVR"/>
</dbReference>
<accession>A0AA40X050</accession>
<keyword evidence="9" id="KW-0067">ATP-binding</keyword>
<keyword evidence="5 18" id="KW-0808">Transferase</keyword>
<evidence type="ECO:0000256" key="13">
    <source>
        <dbReference type="ARBA" id="ARBA00053015"/>
    </source>
</evidence>
<evidence type="ECO:0000256" key="6">
    <source>
        <dbReference type="ARBA" id="ARBA00022692"/>
    </source>
</evidence>
<evidence type="ECO:0000256" key="2">
    <source>
        <dbReference type="ARBA" id="ARBA00008883"/>
    </source>
</evidence>
<keyword evidence="6 14" id="KW-0812">Transmembrane</keyword>
<dbReference type="InterPro" id="IPR003856">
    <property type="entry name" value="LPS_length_determ_N"/>
</dbReference>
<dbReference type="Pfam" id="PF23607">
    <property type="entry name" value="WZC_N"/>
    <property type="match status" value="1"/>
</dbReference>
<comment type="subcellular location">
    <subcellularLocation>
        <location evidence="1">Cell inner membrane</location>
        <topology evidence="1">Multi-pass membrane protein</topology>
    </subcellularLocation>
</comment>
<dbReference type="PANTHER" id="PTHR32309">
    <property type="entry name" value="TYROSINE-PROTEIN KINASE"/>
    <property type="match status" value="1"/>
</dbReference>
<reference evidence="18" key="2">
    <citation type="submission" date="2022-09" db="EMBL/GenBank/DDBJ databases">
        <title>Rouxiella aceris sp. nov., isolated from tree sap and emended description of the genus Rhouxiella.</title>
        <authorList>
            <person name="Kim I.S."/>
        </authorList>
    </citation>
    <scope>NUCLEOTIDE SEQUENCE</scope>
    <source>
        <strain evidence="18">SAP-2</strain>
    </source>
</reference>
<dbReference type="AlphaFoldDB" id="A0AA40X050"/>
<keyword evidence="7" id="KW-0547">Nucleotide-binding</keyword>
<keyword evidence="12" id="KW-0829">Tyrosine-protein kinase</keyword>
<evidence type="ECO:0000256" key="10">
    <source>
        <dbReference type="ARBA" id="ARBA00022989"/>
    </source>
</evidence>
<feature type="domain" description="Tyrosine-protein kinase G-rich" evidence="17">
    <location>
        <begin position="366"/>
        <end position="446"/>
    </location>
</feature>
<dbReference type="PANTHER" id="PTHR32309:SF32">
    <property type="entry name" value="TYROSINE-PROTEIN KINASE ETK-RELATED"/>
    <property type="match status" value="1"/>
</dbReference>
<dbReference type="Proteomes" id="UP000705283">
    <property type="component" value="Unassembled WGS sequence"/>
</dbReference>
<dbReference type="Gene3D" id="3.40.50.300">
    <property type="entry name" value="P-loop containing nucleotide triphosphate hydrolases"/>
    <property type="match status" value="1"/>
</dbReference>
<organism evidence="18 19">
    <name type="scientific">Rouxiella silvae</name>
    <dbReference type="NCBI Taxonomy" id="1646373"/>
    <lineage>
        <taxon>Bacteria</taxon>
        <taxon>Pseudomonadati</taxon>
        <taxon>Pseudomonadota</taxon>
        <taxon>Gammaproteobacteria</taxon>
        <taxon>Enterobacterales</taxon>
        <taxon>Yersiniaceae</taxon>
        <taxon>Rouxiella</taxon>
    </lineage>
</organism>
<feature type="domain" description="Polysaccharide chain length determinant N-terminal" evidence="15">
    <location>
        <begin position="17"/>
        <end position="106"/>
    </location>
</feature>
<dbReference type="InterPro" id="IPR050445">
    <property type="entry name" value="Bact_polysacc_biosynth/exp"/>
</dbReference>
<comment type="similarity">
    <text evidence="2">Belongs to the etk/wzc family.</text>
</comment>
<evidence type="ECO:0000256" key="4">
    <source>
        <dbReference type="ARBA" id="ARBA00022519"/>
    </source>
</evidence>
<feature type="transmembrane region" description="Helical" evidence="14">
    <location>
        <begin position="31"/>
        <end position="50"/>
    </location>
</feature>
<keyword evidence="8" id="KW-0418">Kinase</keyword>
<keyword evidence="3" id="KW-1003">Cell membrane</keyword>
<dbReference type="InterPro" id="IPR027417">
    <property type="entry name" value="P-loop_NTPase"/>
</dbReference>
<evidence type="ECO:0000256" key="9">
    <source>
        <dbReference type="ARBA" id="ARBA00022840"/>
    </source>
</evidence>
<dbReference type="InterPro" id="IPR025669">
    <property type="entry name" value="AAA_dom"/>
</dbReference>
<dbReference type="EC" id="2.7.10.2" evidence="18"/>
<evidence type="ECO:0000256" key="11">
    <source>
        <dbReference type="ARBA" id="ARBA00023136"/>
    </source>
</evidence>
<dbReference type="GO" id="GO:0042802">
    <property type="term" value="F:identical protein binding"/>
    <property type="evidence" value="ECO:0007669"/>
    <property type="project" value="UniProtKB-ARBA"/>
</dbReference>
<keyword evidence="11 14" id="KW-0472">Membrane</keyword>
<evidence type="ECO:0000256" key="1">
    <source>
        <dbReference type="ARBA" id="ARBA00004429"/>
    </source>
</evidence>
<name>A0AA40X050_9GAMM</name>
<evidence type="ECO:0000259" key="16">
    <source>
        <dbReference type="Pfam" id="PF13614"/>
    </source>
</evidence>
<evidence type="ECO:0000313" key="18">
    <source>
        <dbReference type="EMBL" id="MBF6636113.1"/>
    </source>
</evidence>
<keyword evidence="10 14" id="KW-1133">Transmembrane helix</keyword>
<reference evidence="18" key="1">
    <citation type="submission" date="2020-11" db="EMBL/GenBank/DDBJ databases">
        <authorList>
            <person name="Lee S.D."/>
        </authorList>
    </citation>
    <scope>NUCLEOTIDE SEQUENCE</scope>
    <source>
        <strain evidence="18">SAP-2</strain>
    </source>
</reference>
<evidence type="ECO:0000256" key="5">
    <source>
        <dbReference type="ARBA" id="ARBA00022679"/>
    </source>
</evidence>
<dbReference type="InterPro" id="IPR005702">
    <property type="entry name" value="Wzc-like_C"/>
</dbReference>
<evidence type="ECO:0000256" key="8">
    <source>
        <dbReference type="ARBA" id="ARBA00022777"/>
    </source>
</evidence>
<evidence type="ECO:0000259" key="15">
    <source>
        <dbReference type="Pfam" id="PF02706"/>
    </source>
</evidence>
<dbReference type="CDD" id="cd05387">
    <property type="entry name" value="BY-kinase"/>
    <property type="match status" value="1"/>
</dbReference>
<dbReference type="RefSeq" id="WP_194977628.1">
    <property type="nucleotide sequence ID" value="NZ_JADMKS010000002.1"/>
</dbReference>
<gene>
    <name evidence="18" type="ORF">ITX54_05475</name>
</gene>
<dbReference type="NCBIfam" id="TIGR01007">
    <property type="entry name" value="eps_fam"/>
    <property type="match status" value="1"/>
</dbReference>
<proteinExistence type="inferred from homology"/>
<dbReference type="Pfam" id="PF13614">
    <property type="entry name" value="AAA_31"/>
    <property type="match status" value="1"/>
</dbReference>
<dbReference type="SUPFAM" id="SSF52540">
    <property type="entry name" value="P-loop containing nucleoside triphosphate hydrolases"/>
    <property type="match status" value="1"/>
</dbReference>
<evidence type="ECO:0000256" key="14">
    <source>
        <dbReference type="SAM" id="Phobius"/>
    </source>
</evidence>
<feature type="domain" description="AAA" evidence="16">
    <location>
        <begin position="532"/>
        <end position="658"/>
    </location>
</feature>